<proteinExistence type="predicted"/>
<dbReference type="EMBL" id="CYHG01000023">
    <property type="protein sequence ID" value="CUB06825.1"/>
    <property type="molecule type" value="Genomic_DNA"/>
</dbReference>
<protein>
    <submittedName>
        <fullName evidence="1">Uncharacterized protein</fullName>
    </submittedName>
</protein>
<evidence type="ECO:0000313" key="1">
    <source>
        <dbReference type="EMBL" id="CUB06825.1"/>
    </source>
</evidence>
<organism evidence="1 2">
    <name type="scientific">Marinomonas fungiae</name>
    <dbReference type="NCBI Taxonomy" id="1137284"/>
    <lineage>
        <taxon>Bacteria</taxon>
        <taxon>Pseudomonadati</taxon>
        <taxon>Pseudomonadota</taxon>
        <taxon>Gammaproteobacteria</taxon>
        <taxon>Oceanospirillales</taxon>
        <taxon>Oceanospirillaceae</taxon>
        <taxon>Marinomonas</taxon>
    </lineage>
</organism>
<evidence type="ECO:0000313" key="2">
    <source>
        <dbReference type="Proteomes" id="UP000182769"/>
    </source>
</evidence>
<keyword evidence="2" id="KW-1185">Reference proteome</keyword>
<reference evidence="2" key="1">
    <citation type="submission" date="2015-08" db="EMBL/GenBank/DDBJ databases">
        <authorList>
            <person name="Varghese N."/>
        </authorList>
    </citation>
    <scope>NUCLEOTIDE SEQUENCE [LARGE SCALE GENOMIC DNA]</scope>
    <source>
        <strain evidence="2">JCM 18476</strain>
    </source>
</reference>
<gene>
    <name evidence="1" type="ORF">Ga0061065_12318</name>
</gene>
<dbReference type="STRING" id="1137284.GCA_001418205_03809"/>
<sequence>MFNLFKKTVKAEKLRNLGDLFLRDSEVWIVAIVKGGTPIYVNKGTKQIFEVDRDGDEKLDGRVCNFIFSGNGSSEEVQVFVAFDDGDSYGTFMMGQANESRLGFVCNDIYKSLSAQFSKQVFSKPQYKTQYEYVFKMYRRDGRVFLVNSSQTKAMIITDDEFKHGKADTMKGLFFG</sequence>
<dbReference type="Proteomes" id="UP000182769">
    <property type="component" value="Unassembled WGS sequence"/>
</dbReference>
<name>A0A0K6IUP4_9GAMM</name>
<dbReference type="RefSeq" id="WP_055464776.1">
    <property type="nucleotide sequence ID" value="NZ_CYHG01000023.1"/>
</dbReference>
<accession>A0A0K6IUP4</accession>
<dbReference type="AlphaFoldDB" id="A0A0K6IUP4"/>
<dbReference type="OrthoDB" id="7069201at2"/>